<accession>A0A0R1M637</accession>
<dbReference type="OrthoDB" id="2242293at2"/>
<dbReference type="AlphaFoldDB" id="A0A0R1M637"/>
<evidence type="ECO:0000313" key="2">
    <source>
        <dbReference type="EMBL" id="KRL03564.1"/>
    </source>
</evidence>
<dbReference type="RefSeq" id="WP_057741723.1">
    <property type="nucleotide sequence ID" value="NZ_AZEF01000002.1"/>
</dbReference>
<sequence length="205" mass="23113">MEEDKKVYFVELERYLSPLTAEETNDVIDFYSEYVEDAGLQTKTELENKLGTAKQLSRKILADHSIKIDEDQRHHNIKRSPRSNSKMIWIIILAIISAPMTLGIGGILLILLMSMILTAIIIVVAMLLTLVILTAVCLYTGLLMLFTEFTVGIFYLGCGIAALGGLMIAMPLLYWVCSAILQVVANFARYLYQRFSRKRQGRSEA</sequence>
<comment type="caution">
    <text evidence="2">The sequence shown here is derived from an EMBL/GenBank/DDBJ whole genome shotgun (WGS) entry which is preliminary data.</text>
</comment>
<evidence type="ECO:0000313" key="3">
    <source>
        <dbReference type="Proteomes" id="UP000051621"/>
    </source>
</evidence>
<feature type="transmembrane region" description="Helical" evidence="1">
    <location>
        <begin position="172"/>
        <end position="192"/>
    </location>
</feature>
<organism evidence="2 3">
    <name type="scientific">Liquorilactobacillus capillatus DSM 19910</name>
    <dbReference type="NCBI Taxonomy" id="1423731"/>
    <lineage>
        <taxon>Bacteria</taxon>
        <taxon>Bacillati</taxon>
        <taxon>Bacillota</taxon>
        <taxon>Bacilli</taxon>
        <taxon>Lactobacillales</taxon>
        <taxon>Lactobacillaceae</taxon>
        <taxon>Liquorilactobacillus</taxon>
    </lineage>
</organism>
<feature type="transmembrane region" description="Helical" evidence="1">
    <location>
        <begin position="116"/>
        <end position="138"/>
    </location>
</feature>
<dbReference type="PATRIC" id="fig|1423731.3.peg.1868"/>
<protein>
    <submittedName>
        <fullName evidence="2">Membrane protein</fullName>
    </submittedName>
</protein>
<dbReference type="Proteomes" id="UP000051621">
    <property type="component" value="Unassembled WGS sequence"/>
</dbReference>
<proteinExistence type="predicted"/>
<dbReference type="EMBL" id="AZEF01000002">
    <property type="protein sequence ID" value="KRL03564.1"/>
    <property type="molecule type" value="Genomic_DNA"/>
</dbReference>
<evidence type="ECO:0000256" key="1">
    <source>
        <dbReference type="SAM" id="Phobius"/>
    </source>
</evidence>
<keyword evidence="1" id="KW-0812">Transmembrane</keyword>
<name>A0A0R1M637_9LACO</name>
<dbReference type="STRING" id="1423731.FC81_GL001818"/>
<reference evidence="2 3" key="1">
    <citation type="journal article" date="2015" name="Genome Announc.">
        <title>Expanding the biotechnology potential of lactobacilli through comparative genomics of 213 strains and associated genera.</title>
        <authorList>
            <person name="Sun Z."/>
            <person name="Harris H.M."/>
            <person name="McCann A."/>
            <person name="Guo C."/>
            <person name="Argimon S."/>
            <person name="Zhang W."/>
            <person name="Yang X."/>
            <person name="Jeffery I.B."/>
            <person name="Cooney J.C."/>
            <person name="Kagawa T.F."/>
            <person name="Liu W."/>
            <person name="Song Y."/>
            <person name="Salvetti E."/>
            <person name="Wrobel A."/>
            <person name="Rasinkangas P."/>
            <person name="Parkhill J."/>
            <person name="Rea M.C."/>
            <person name="O'Sullivan O."/>
            <person name="Ritari J."/>
            <person name="Douillard F.P."/>
            <person name="Paul Ross R."/>
            <person name="Yang R."/>
            <person name="Briner A.E."/>
            <person name="Felis G.E."/>
            <person name="de Vos W.M."/>
            <person name="Barrangou R."/>
            <person name="Klaenhammer T.R."/>
            <person name="Caufield P.W."/>
            <person name="Cui Y."/>
            <person name="Zhang H."/>
            <person name="O'Toole P.W."/>
        </authorList>
    </citation>
    <scope>NUCLEOTIDE SEQUENCE [LARGE SCALE GENOMIC DNA]</scope>
    <source>
        <strain evidence="2 3">DSM 19910</strain>
    </source>
</reference>
<keyword evidence="3" id="KW-1185">Reference proteome</keyword>
<keyword evidence="1" id="KW-0472">Membrane</keyword>
<gene>
    <name evidence="2" type="ORF">FC81_GL001818</name>
</gene>
<feature type="transmembrane region" description="Helical" evidence="1">
    <location>
        <begin position="145"/>
        <end position="166"/>
    </location>
</feature>
<keyword evidence="1" id="KW-1133">Transmembrane helix</keyword>
<feature type="transmembrane region" description="Helical" evidence="1">
    <location>
        <begin position="87"/>
        <end position="110"/>
    </location>
</feature>
<dbReference type="Pfam" id="PF22564">
    <property type="entry name" value="HAAS"/>
    <property type="match status" value="1"/>
</dbReference>